<keyword evidence="3" id="KW-1185">Reference proteome</keyword>
<feature type="domain" description="Glutamine amidotransferase" evidence="1">
    <location>
        <begin position="80"/>
        <end position="182"/>
    </location>
</feature>
<dbReference type="GO" id="GO:0005829">
    <property type="term" value="C:cytosol"/>
    <property type="evidence" value="ECO:0007669"/>
    <property type="project" value="TreeGrafter"/>
</dbReference>
<dbReference type="InterPro" id="IPR017926">
    <property type="entry name" value="GATASE"/>
</dbReference>
<dbReference type="InterPro" id="IPR044992">
    <property type="entry name" value="ChyE-like"/>
</dbReference>
<dbReference type="Gene3D" id="3.40.50.880">
    <property type="match status" value="1"/>
</dbReference>
<keyword evidence="2" id="KW-0436">Ligase</keyword>
<dbReference type="GO" id="GO:0003922">
    <property type="term" value="F:GMP synthase (glutamine-hydrolyzing) activity"/>
    <property type="evidence" value="ECO:0007669"/>
    <property type="project" value="UniProtKB-EC"/>
</dbReference>
<sequence>MARTVLFIYNDPNAPEAVLGDVFTEQGFDVDTVNVVPLERADDPASVTPVFPDPTRYDVIVPLGSRWSVYGEQLRAGWVGTEEALVRGAIEAGVGVLGVCFGGQLVAQALGGSVRKATTPELGWYEISTDTTELIPEGPWFEWHSDQFTPPPGATELASTPHAVQAFSYRTALGLQFHPELNLPLLDLWLADEVGDSSDTARLNIDVDALRARTVAEQDAAAARLRRLVGGFLDRVARPVYQS</sequence>
<dbReference type="Pfam" id="PF00117">
    <property type="entry name" value="GATase"/>
    <property type="match status" value="1"/>
</dbReference>
<organism evidence="2 3">
    <name type="scientific">Mycolicibacterium tokaiense</name>
    <dbReference type="NCBI Taxonomy" id="39695"/>
    <lineage>
        <taxon>Bacteria</taxon>
        <taxon>Bacillati</taxon>
        <taxon>Actinomycetota</taxon>
        <taxon>Actinomycetes</taxon>
        <taxon>Mycobacteriales</taxon>
        <taxon>Mycobacteriaceae</taxon>
        <taxon>Mycolicibacterium</taxon>
    </lineage>
</organism>
<dbReference type="AlphaFoldDB" id="A0A378TMD2"/>
<dbReference type="PROSITE" id="PS51273">
    <property type="entry name" value="GATASE_TYPE_1"/>
    <property type="match status" value="1"/>
</dbReference>
<dbReference type="PANTHER" id="PTHR42695">
    <property type="entry name" value="GLUTAMINE AMIDOTRANSFERASE YLR126C-RELATED"/>
    <property type="match status" value="1"/>
</dbReference>
<dbReference type="OrthoDB" id="5196541at2"/>
<dbReference type="SUPFAM" id="SSF52317">
    <property type="entry name" value="Class I glutamine amidotransferase-like"/>
    <property type="match status" value="1"/>
</dbReference>
<reference evidence="2 3" key="1">
    <citation type="submission" date="2018-06" db="EMBL/GenBank/DDBJ databases">
        <authorList>
            <consortium name="Pathogen Informatics"/>
            <person name="Doyle S."/>
        </authorList>
    </citation>
    <scope>NUCLEOTIDE SEQUENCE [LARGE SCALE GENOMIC DNA]</scope>
    <source>
        <strain evidence="2 3">NCTC10821</strain>
    </source>
</reference>
<evidence type="ECO:0000313" key="3">
    <source>
        <dbReference type="Proteomes" id="UP000254978"/>
    </source>
</evidence>
<dbReference type="RefSeq" id="WP_115280746.1">
    <property type="nucleotide sequence ID" value="NZ_AP022600.1"/>
</dbReference>
<name>A0A378TMD2_9MYCO</name>
<accession>A0A378TMD2</accession>
<dbReference type="CDD" id="cd01741">
    <property type="entry name" value="GATase1_1"/>
    <property type="match status" value="1"/>
</dbReference>
<proteinExistence type="predicted"/>
<dbReference type="Proteomes" id="UP000254978">
    <property type="component" value="Unassembled WGS sequence"/>
</dbReference>
<dbReference type="InterPro" id="IPR029062">
    <property type="entry name" value="Class_I_gatase-like"/>
</dbReference>
<gene>
    <name evidence="2" type="primary">guaA_2</name>
    <name evidence="2" type="ORF">NCTC10821_05500</name>
</gene>
<protein>
    <submittedName>
        <fullName evidence="2">GMP synthase family protein</fullName>
        <ecNumber evidence="2">6.3.5.2</ecNumber>
    </submittedName>
</protein>
<dbReference type="EC" id="6.3.5.2" evidence="2"/>
<dbReference type="PANTHER" id="PTHR42695:SF5">
    <property type="entry name" value="GLUTAMINE AMIDOTRANSFERASE YLR126C-RELATED"/>
    <property type="match status" value="1"/>
</dbReference>
<evidence type="ECO:0000313" key="2">
    <source>
        <dbReference type="EMBL" id="STZ61938.1"/>
    </source>
</evidence>
<evidence type="ECO:0000259" key="1">
    <source>
        <dbReference type="Pfam" id="PF00117"/>
    </source>
</evidence>
<dbReference type="EMBL" id="UGQT01000001">
    <property type="protein sequence ID" value="STZ61938.1"/>
    <property type="molecule type" value="Genomic_DNA"/>
</dbReference>